<evidence type="ECO:0000259" key="2">
    <source>
        <dbReference type="Pfam" id="PF04921"/>
    </source>
</evidence>
<dbReference type="RefSeq" id="XP_025376812.1">
    <property type="nucleotide sequence ID" value="XM_025519303.1"/>
</dbReference>
<dbReference type="InterPro" id="IPR048337">
    <property type="entry name" value="FAM50A/XAP5_C"/>
</dbReference>
<feature type="domain" description="FAM50A/XAP5 C-terminal" evidence="2">
    <location>
        <begin position="188"/>
        <end position="323"/>
    </location>
</feature>
<dbReference type="InParanoid" id="A0A316YLD4"/>
<protein>
    <submittedName>
        <fullName evidence="3">XAP5-domain-containing protein</fullName>
    </submittedName>
</protein>
<dbReference type="PANTHER" id="PTHR12722">
    <property type="entry name" value="XAP-5 PROTEIN-RELATED"/>
    <property type="match status" value="1"/>
</dbReference>
<dbReference type="STRING" id="215250.A0A316YLD4"/>
<feature type="compositionally biased region" description="Basic and acidic residues" evidence="1">
    <location>
        <begin position="1"/>
        <end position="10"/>
    </location>
</feature>
<feature type="compositionally biased region" description="Polar residues" evidence="1">
    <location>
        <begin position="35"/>
        <end position="48"/>
    </location>
</feature>
<keyword evidence="4" id="KW-1185">Reference proteome</keyword>
<dbReference type="EMBL" id="KZ819637">
    <property type="protein sequence ID" value="PWN89614.1"/>
    <property type="molecule type" value="Genomic_DNA"/>
</dbReference>
<proteinExistence type="predicted"/>
<name>A0A316YLD4_9BASI</name>
<dbReference type="GeneID" id="37041219"/>
<dbReference type="PANTHER" id="PTHR12722:SF0">
    <property type="entry name" value="PROTEIN FAM50A"/>
    <property type="match status" value="1"/>
</dbReference>
<dbReference type="Pfam" id="PF04921">
    <property type="entry name" value="XAP5"/>
    <property type="match status" value="1"/>
</dbReference>
<dbReference type="FunCoup" id="A0A316YLD4">
    <property type="interactions" value="293"/>
</dbReference>
<dbReference type="GO" id="GO:0005634">
    <property type="term" value="C:nucleus"/>
    <property type="evidence" value="ECO:0007669"/>
    <property type="project" value="InterPro"/>
</dbReference>
<gene>
    <name evidence="3" type="ORF">FA10DRAFT_243164</name>
</gene>
<dbReference type="InterPro" id="IPR007005">
    <property type="entry name" value="XAP5"/>
</dbReference>
<dbReference type="AlphaFoldDB" id="A0A316YLD4"/>
<organism evidence="3 4">
    <name type="scientific">Acaromyces ingoldii</name>
    <dbReference type="NCBI Taxonomy" id="215250"/>
    <lineage>
        <taxon>Eukaryota</taxon>
        <taxon>Fungi</taxon>
        <taxon>Dikarya</taxon>
        <taxon>Basidiomycota</taxon>
        <taxon>Ustilaginomycotina</taxon>
        <taxon>Exobasidiomycetes</taxon>
        <taxon>Exobasidiales</taxon>
        <taxon>Cryptobasidiaceae</taxon>
        <taxon>Acaromyces</taxon>
    </lineage>
</organism>
<feature type="compositionally biased region" description="Basic and acidic residues" evidence="1">
    <location>
        <begin position="66"/>
        <end position="95"/>
    </location>
</feature>
<dbReference type="GO" id="GO:0006325">
    <property type="term" value="P:chromatin organization"/>
    <property type="evidence" value="ECO:0007669"/>
    <property type="project" value="TreeGrafter"/>
</dbReference>
<evidence type="ECO:0000313" key="3">
    <source>
        <dbReference type="EMBL" id="PWN89614.1"/>
    </source>
</evidence>
<evidence type="ECO:0000256" key="1">
    <source>
        <dbReference type="SAM" id="MobiDB-lite"/>
    </source>
</evidence>
<evidence type="ECO:0000313" key="4">
    <source>
        <dbReference type="Proteomes" id="UP000245768"/>
    </source>
</evidence>
<dbReference type="OrthoDB" id="1562195at2759"/>
<dbReference type="Proteomes" id="UP000245768">
    <property type="component" value="Unassembled WGS sequence"/>
</dbReference>
<feature type="region of interest" description="Disordered" evidence="1">
    <location>
        <begin position="1"/>
        <end position="164"/>
    </location>
</feature>
<reference evidence="3 4" key="1">
    <citation type="journal article" date="2018" name="Mol. Biol. Evol.">
        <title>Broad Genomic Sampling Reveals a Smut Pathogenic Ancestry of the Fungal Clade Ustilaginomycotina.</title>
        <authorList>
            <person name="Kijpornyongpan T."/>
            <person name="Mondo S.J."/>
            <person name="Barry K."/>
            <person name="Sandor L."/>
            <person name="Lee J."/>
            <person name="Lipzen A."/>
            <person name="Pangilinan J."/>
            <person name="LaButti K."/>
            <person name="Hainaut M."/>
            <person name="Henrissat B."/>
            <person name="Grigoriev I.V."/>
            <person name="Spatafora J.W."/>
            <person name="Aime M.C."/>
        </authorList>
    </citation>
    <scope>NUCLEOTIDE SEQUENCE [LARGE SCALE GENOMIC DNA]</scope>
    <source>
        <strain evidence="3 4">MCA 4198</strain>
    </source>
</reference>
<accession>A0A316YLD4</accession>
<sequence length="346" mass="39653">MSSSHAEGRRADKHTKARQQMLEEFERQKAELASMSASTSSNRFTSKTDSIEESLKKNTVGLVSAEDFKRRREELEELKRREAAKTSELKAEEKVKKKRSKTDALSKLSFAMDDEEEEGGAAGAGPGGEAKKNKKKKQEEKGSKLKGIKNPSVDTSFLPDREREEKDRLAREELRQQWLAKQEIMKGEAIEITYSYWDGSGHRKSVACKKGDTIAQFLEKCRQQFPELRGVSVDSLMYIKEDLIIPHHFSFYDFIVSKARGKSGPLFSFDVHDDVRMLADATVEKDESHAGKVVERTWYNRNKHIFPASRWELYEPGKDFGSYSVHDRESRRSRLLLYHHASAVIL</sequence>